<feature type="transmembrane region" description="Helical" evidence="1">
    <location>
        <begin position="51"/>
        <end position="74"/>
    </location>
</feature>
<dbReference type="WBParaSite" id="NBR_0000011101-mRNA-1">
    <property type="protein sequence ID" value="NBR_0000011101-mRNA-1"/>
    <property type="gene ID" value="NBR_0000011101"/>
</dbReference>
<organism evidence="4">
    <name type="scientific">Nippostrongylus brasiliensis</name>
    <name type="common">Rat hookworm</name>
    <dbReference type="NCBI Taxonomy" id="27835"/>
    <lineage>
        <taxon>Eukaryota</taxon>
        <taxon>Metazoa</taxon>
        <taxon>Ecdysozoa</taxon>
        <taxon>Nematoda</taxon>
        <taxon>Chromadorea</taxon>
        <taxon>Rhabditida</taxon>
        <taxon>Rhabditina</taxon>
        <taxon>Rhabditomorpha</taxon>
        <taxon>Strongyloidea</taxon>
        <taxon>Heligmosomidae</taxon>
        <taxon>Nippostrongylus</taxon>
    </lineage>
</organism>
<sequence length="193" mass="21883">MFFSLFQVCGTTLNSLWLALFPLMVVLSINRILVICNVVSANEFPFASKVVMLLGWLYIIGIWLYGCITQNMTLSGVGWGYDFSKVGSDTLSALEWYFCFPSLLVTYIAYLVIVIRLKMTKSGQVGLRKNRESRILVQATLLCSYMSTLIVFWHNLDFTEFWLPATDVAIAVLNCVWIFFGYLNPALLVILNA</sequence>
<feature type="transmembrane region" description="Helical" evidence="1">
    <location>
        <begin position="168"/>
        <end position="191"/>
    </location>
</feature>
<protein>
    <submittedName>
        <fullName evidence="4">G_PROTEIN_RECEP_F2_4 domain-containing protein</fullName>
    </submittedName>
</protein>
<accession>A0A0N4XCE1</accession>
<feature type="transmembrane region" description="Helical" evidence="1">
    <location>
        <begin position="94"/>
        <end position="115"/>
    </location>
</feature>
<evidence type="ECO:0000256" key="1">
    <source>
        <dbReference type="SAM" id="Phobius"/>
    </source>
</evidence>
<proteinExistence type="predicted"/>
<feature type="transmembrane region" description="Helical" evidence="1">
    <location>
        <begin position="135"/>
        <end position="156"/>
    </location>
</feature>
<dbReference type="OMA" id="NSSRCHI"/>
<evidence type="ECO:0000313" key="3">
    <source>
        <dbReference type="Proteomes" id="UP000271162"/>
    </source>
</evidence>
<keyword evidence="3" id="KW-1185">Reference proteome</keyword>
<dbReference type="AlphaFoldDB" id="A0A0N4XCE1"/>
<reference evidence="2 3" key="2">
    <citation type="submission" date="2018-11" db="EMBL/GenBank/DDBJ databases">
        <authorList>
            <consortium name="Pathogen Informatics"/>
        </authorList>
    </citation>
    <scope>NUCLEOTIDE SEQUENCE [LARGE SCALE GENOMIC DNA]</scope>
</reference>
<dbReference type="SUPFAM" id="SSF81321">
    <property type="entry name" value="Family A G protein-coupled receptor-like"/>
    <property type="match status" value="1"/>
</dbReference>
<dbReference type="Proteomes" id="UP000271162">
    <property type="component" value="Unassembled WGS sequence"/>
</dbReference>
<evidence type="ECO:0000313" key="2">
    <source>
        <dbReference type="EMBL" id="VDL62351.1"/>
    </source>
</evidence>
<evidence type="ECO:0000313" key="4">
    <source>
        <dbReference type="WBParaSite" id="NBR_0000011101-mRNA-1"/>
    </source>
</evidence>
<keyword evidence="1" id="KW-1133">Transmembrane helix</keyword>
<gene>
    <name evidence="2" type="ORF">NBR_LOCUS112</name>
</gene>
<keyword evidence="1" id="KW-0472">Membrane</keyword>
<feature type="transmembrane region" description="Helical" evidence="1">
    <location>
        <begin position="16"/>
        <end position="39"/>
    </location>
</feature>
<reference evidence="4" key="1">
    <citation type="submission" date="2017-02" db="UniProtKB">
        <authorList>
            <consortium name="WormBaseParasite"/>
        </authorList>
    </citation>
    <scope>IDENTIFICATION</scope>
</reference>
<dbReference type="EMBL" id="UYSL01000026">
    <property type="protein sequence ID" value="VDL62351.1"/>
    <property type="molecule type" value="Genomic_DNA"/>
</dbReference>
<keyword evidence="1" id="KW-0812">Transmembrane</keyword>
<name>A0A0N4XCE1_NIPBR</name>